<comment type="similarity">
    <text evidence="2">Belongs to the LpxK family.</text>
</comment>
<evidence type="ECO:0000259" key="6">
    <source>
        <dbReference type="Pfam" id="PF04413"/>
    </source>
</evidence>
<keyword evidence="2" id="KW-0444">Lipid biosynthesis</keyword>
<dbReference type="Pfam" id="PF04413">
    <property type="entry name" value="Glycos_transf_N"/>
    <property type="match status" value="1"/>
</dbReference>
<keyword evidence="1 2" id="KW-0808">Transferase</keyword>
<feature type="domain" description="3-deoxy-D-manno-octulosonic-acid transferase N-terminal" evidence="6">
    <location>
        <begin position="33"/>
        <end position="215"/>
    </location>
</feature>
<keyword evidence="2" id="KW-0441">Lipid A biosynthesis</keyword>
<dbReference type="Gene3D" id="3.40.50.2000">
    <property type="entry name" value="Glycogen Phosphorylase B"/>
    <property type="match status" value="1"/>
</dbReference>
<dbReference type="InterPro" id="IPR027417">
    <property type="entry name" value="P-loop_NTPase"/>
</dbReference>
<dbReference type="GO" id="GO:0009029">
    <property type="term" value="F:lipid-A 4'-kinase activity"/>
    <property type="evidence" value="ECO:0007669"/>
    <property type="project" value="UniProtKB-UniRule"/>
</dbReference>
<dbReference type="GO" id="GO:0009245">
    <property type="term" value="P:lipid A biosynthetic process"/>
    <property type="evidence" value="ECO:0007669"/>
    <property type="project" value="UniProtKB-UniRule"/>
</dbReference>
<dbReference type="PANTHER" id="PTHR42755:SF1">
    <property type="entry name" value="3-DEOXY-D-MANNO-OCTULOSONIC ACID TRANSFERASE, MITOCHONDRIAL-RELATED"/>
    <property type="match status" value="1"/>
</dbReference>
<proteinExistence type="inferred from homology"/>
<reference evidence="7 8" key="1">
    <citation type="submission" date="2016-10" db="EMBL/GenBank/DDBJ databases">
        <authorList>
            <person name="de Groot N.N."/>
        </authorList>
    </citation>
    <scope>NUCLEOTIDE SEQUENCE [LARGE SCALE GENOMIC DNA]</scope>
    <source>
        <strain evidence="7 8">DSM 13305</strain>
    </source>
</reference>
<comment type="function">
    <text evidence="2">Transfers the gamma-phosphate of ATP to the 4'-position of a tetraacyldisaccharide 1-phosphate intermediate (termed DS-1-P) to form tetraacyldisaccharide 1,4'-bis-phosphate (lipid IVA).</text>
</comment>
<dbReference type="HAMAP" id="MF_00409">
    <property type="entry name" value="LpxK"/>
    <property type="match status" value="1"/>
</dbReference>
<comment type="pathway">
    <text evidence="2">Glycolipid biosynthesis; lipid IV(A) biosynthesis; lipid IV(A) from (3R)-3-hydroxytetradecanoyl-[acyl-carrier-protein] and UDP-N-acetyl-alpha-D-glucosamine: step 6/6.</text>
</comment>
<dbReference type="GO" id="GO:0005886">
    <property type="term" value="C:plasma membrane"/>
    <property type="evidence" value="ECO:0007669"/>
    <property type="project" value="TreeGrafter"/>
</dbReference>
<evidence type="ECO:0000256" key="4">
    <source>
        <dbReference type="PIRSR" id="PIRSR639901-1"/>
    </source>
</evidence>
<evidence type="ECO:0000313" key="7">
    <source>
        <dbReference type="EMBL" id="SEO73470.1"/>
    </source>
</evidence>
<dbReference type="STRING" id="112903.SAMN04490178_104193"/>
<feature type="binding site" evidence="2">
    <location>
        <begin position="511"/>
        <end position="518"/>
    </location>
    <ligand>
        <name>ATP</name>
        <dbReference type="ChEBI" id="CHEBI:30616"/>
    </ligand>
</feature>
<accession>A0A1H8S488</accession>
<sequence>MYYLYNVLGLLLVIVALPVFMVRLVRENGFGERLRQSFGFLPDEEIDKVAQRDCIWVHAASVGEIVAASPIIREFRREFPVQPILVSVVTSSGYEMARRIVKDADAIIYFPLDLPWISRAVVKKIQPKVFVPVETELWPNFLKNMRRRGIPVMMANGRISDKSVTRYHYLRNVLKDMMGTVTRFCMQSAVDAEYIVRLGADPDRVIVTGNTKYDQTYTVVSPEEREKLYMEMGVSGNQPIIVAGSTHKGEEEPLLTAFTAIQAEFPAAKLIIAPRETLRTQEIVTLAAQYKLQAVARTELKEQPRTGHDIVIVDTIGELGKIYGIGDIIFVGGSLIPHGGHNILEPAAHGKPILTGPNMFNFKDTYALFDSRQACITVKSGEELKSAMLQLLHNSQERTVMSSRSLAIIRENRGAARKSALHLKELLASPESAADRKRAVRMRQRENSQLYLYRLVHGEKEGLLADCLLAVLRLLSFLYEIGVSLKLSLYRSGILKQHKLPCQVISLGNITVGGTGKTPTAQRLAAIIRDMGCRVVILNRGYRAKHKGEVGVVSDGKKIYMSATEAGDEAYLLAKNLPGVPVLIGKHRAITGQYAVDKFQAEIIIMDDGYQHWQLVRDLDIVLIDTINVFGNNFMLPRGTLREPLENLNRANAFLLTKADQSTEHARFDIRDKVKIYNSQALIVESIHNPRCFIEIEEWYKGEISKNIAPLEAIQGKKVMALSAIGNPSSFEQTIVDIGAEVVYSARYPDHHSYNMKEMQEVLQQAIDNDVYAIITTEKDAVKIPAEFIHSERKVPIYVLGIELKFTEGSQELMALIAAMAARDQKKKTTQEVG</sequence>
<evidence type="ECO:0000256" key="1">
    <source>
        <dbReference type="ARBA" id="ARBA00022679"/>
    </source>
</evidence>
<feature type="active site" description="Proton acceptor" evidence="4">
    <location>
        <position position="64"/>
    </location>
</feature>
<dbReference type="InterPro" id="IPR007507">
    <property type="entry name" value="Glycos_transf_N"/>
</dbReference>
<dbReference type="UniPathway" id="UPA00359">
    <property type="reaction ID" value="UER00482"/>
</dbReference>
<dbReference type="Pfam" id="PF02606">
    <property type="entry name" value="LpxK"/>
    <property type="match status" value="1"/>
</dbReference>
<organism evidence="7 8">
    <name type="scientific">Propionispora vibrioides</name>
    <dbReference type="NCBI Taxonomy" id="112903"/>
    <lineage>
        <taxon>Bacteria</taxon>
        <taxon>Bacillati</taxon>
        <taxon>Bacillota</taxon>
        <taxon>Negativicutes</taxon>
        <taxon>Selenomonadales</taxon>
        <taxon>Sporomusaceae</taxon>
        <taxon>Propionispora</taxon>
    </lineage>
</organism>
<dbReference type="InterPro" id="IPR003758">
    <property type="entry name" value="LpxK"/>
</dbReference>
<feature type="site" description="Transition state stabilizer" evidence="5">
    <location>
        <position position="134"/>
    </location>
</feature>
<protein>
    <recommendedName>
        <fullName evidence="2 3">Tetraacyldisaccharide 4'-kinase</fullName>
        <ecNumber evidence="2 3">2.7.1.130</ecNumber>
    </recommendedName>
    <alternativeName>
        <fullName evidence="2">Lipid A 4'-kinase</fullName>
    </alternativeName>
</protein>
<evidence type="ECO:0000256" key="3">
    <source>
        <dbReference type="NCBIfam" id="TIGR00682"/>
    </source>
</evidence>
<dbReference type="GO" id="GO:0005524">
    <property type="term" value="F:ATP binding"/>
    <property type="evidence" value="ECO:0007669"/>
    <property type="project" value="UniProtKB-UniRule"/>
</dbReference>
<evidence type="ECO:0000256" key="2">
    <source>
        <dbReference type="HAMAP-Rule" id="MF_00409"/>
    </source>
</evidence>
<gene>
    <name evidence="2" type="primary">lpxK</name>
    <name evidence="7" type="ORF">SAMN04490178_104193</name>
</gene>
<keyword evidence="2" id="KW-0443">Lipid metabolism</keyword>
<dbReference type="NCBIfam" id="TIGR00682">
    <property type="entry name" value="lpxK"/>
    <property type="match status" value="1"/>
</dbReference>
<keyword evidence="2" id="KW-0067">ATP-binding</keyword>
<keyword evidence="2 7" id="KW-0418">Kinase</keyword>
<evidence type="ECO:0000256" key="5">
    <source>
        <dbReference type="PIRSR" id="PIRSR639901-2"/>
    </source>
</evidence>
<dbReference type="SUPFAM" id="SSF53756">
    <property type="entry name" value="UDP-Glycosyltransferase/glycogen phosphorylase"/>
    <property type="match status" value="1"/>
</dbReference>
<dbReference type="Gene3D" id="3.40.50.11720">
    <property type="entry name" value="3-Deoxy-D-manno-octulosonic-acid transferase, N-terminal domain"/>
    <property type="match status" value="1"/>
</dbReference>
<evidence type="ECO:0000313" key="8">
    <source>
        <dbReference type="Proteomes" id="UP000198847"/>
    </source>
</evidence>
<name>A0A1H8S488_9FIRM</name>
<keyword evidence="8" id="KW-1185">Reference proteome</keyword>
<dbReference type="InterPro" id="IPR039901">
    <property type="entry name" value="Kdotransferase"/>
</dbReference>
<feature type="site" description="Transition state stabilizer" evidence="5">
    <location>
        <position position="212"/>
    </location>
</feature>
<dbReference type="SUPFAM" id="SSF52540">
    <property type="entry name" value="P-loop containing nucleoside triphosphate hydrolases"/>
    <property type="match status" value="1"/>
</dbReference>
<dbReference type="OrthoDB" id="9789797at2"/>
<dbReference type="RefSeq" id="WP_091744598.1">
    <property type="nucleotide sequence ID" value="NZ_FODY01000004.1"/>
</dbReference>
<dbReference type="InterPro" id="IPR038107">
    <property type="entry name" value="Glycos_transf_N_sf"/>
</dbReference>
<dbReference type="EC" id="2.7.1.130" evidence="2 3"/>
<comment type="catalytic activity">
    <reaction evidence="2">
        <text>a lipid A disaccharide + ATP = a lipid IVA + ADP + H(+)</text>
        <dbReference type="Rhea" id="RHEA:67840"/>
        <dbReference type="ChEBI" id="CHEBI:15378"/>
        <dbReference type="ChEBI" id="CHEBI:30616"/>
        <dbReference type="ChEBI" id="CHEBI:176343"/>
        <dbReference type="ChEBI" id="CHEBI:176425"/>
        <dbReference type="ChEBI" id="CHEBI:456216"/>
        <dbReference type="EC" id="2.7.1.130"/>
    </reaction>
</comment>
<dbReference type="EMBL" id="FODY01000004">
    <property type="protein sequence ID" value="SEO73470.1"/>
    <property type="molecule type" value="Genomic_DNA"/>
</dbReference>
<keyword evidence="2" id="KW-0547">Nucleotide-binding</keyword>
<dbReference type="Proteomes" id="UP000198847">
    <property type="component" value="Unassembled WGS sequence"/>
</dbReference>
<dbReference type="PANTHER" id="PTHR42755">
    <property type="entry name" value="3-DEOXY-MANNO-OCTULOSONATE CYTIDYLYLTRANSFERASE"/>
    <property type="match status" value="1"/>
</dbReference>
<dbReference type="AlphaFoldDB" id="A0A1H8S488"/>